<sequence>MKAPTKNMLRQSARQARSLLGLIIIIAVGIGFYVTIKTSSVNYENSSNKFFHQYALPDLLVAGGEFDAEDEKKVAEIPGVEAVQRRAVVDTQRGDHTLRLMSYDTSSPRANKPYIYSGKSPRSPDECLITEKYAEANKVRVGDRIEFSHKRFEDSCVVAGFATTPEDLYLKQSATQPIADPKDFGMLYVDTEFMTRHELPLSEIAVRYREGVDTEDLDDRIAETLGDKVRDVTRRPDIYSYNAFKSDVEHFGLMAYVFPLVFLIIAAVVIFVGQRRNVLRDRRQIGVLKAMGYGSWEVMRLYIFAAVVTALVGSILGFGFAQLAGPWVIGNFDSVLSAPFLDFDGSIDNLVVPSALAIAVCVASTLFAVGRIVMIRPAEAMHAEAPQEGKNILLQRTPLWRRMSFNSRYAAKATLRNKGRFIAMLCGMIALLMLTVMSLGFRDSFRYVTSNYYDTVARYDVSINVPPTPRDQEPEFIDAVSLDAYERALVLSATLDSNEHSEDLPLLIADNPIEMHNLTTEVGEPVDFEGGVVIPKYYAEKLGVGIGDSVDISTPSGLASGSVEISDLSNQNLGFTVALTFDTAEKHLNLHDPVYNTVYAQASTNVDAIVKKLEREDDVLSVSSITDDKTSYQKLTDTFGVYTTLLVVFSIVLGIATLYSVSSITLLARQYEFIVLQVMGYSRNDILRAYLKEMVLQFLLALPIGLVGGYVLTTYLTSLFSNDSMLFQAQVTEISYAVAIAAAIVVIGIVWLNARTQLRKQDLVAGLKAREE</sequence>
<evidence type="ECO:0000313" key="11">
    <source>
        <dbReference type="Proteomes" id="UP000320791"/>
    </source>
</evidence>
<evidence type="ECO:0000259" key="9">
    <source>
        <dbReference type="Pfam" id="PF12704"/>
    </source>
</evidence>
<evidence type="ECO:0000256" key="5">
    <source>
        <dbReference type="ARBA" id="ARBA00023136"/>
    </source>
</evidence>
<evidence type="ECO:0000256" key="3">
    <source>
        <dbReference type="ARBA" id="ARBA00022692"/>
    </source>
</evidence>
<dbReference type="InterPro" id="IPR025857">
    <property type="entry name" value="MacB_PCD"/>
</dbReference>
<dbReference type="Pfam" id="PF02687">
    <property type="entry name" value="FtsX"/>
    <property type="match status" value="2"/>
</dbReference>
<feature type="transmembrane region" description="Helical" evidence="7">
    <location>
        <begin position="301"/>
        <end position="330"/>
    </location>
</feature>
<feature type="transmembrane region" description="Helical" evidence="7">
    <location>
        <begin position="736"/>
        <end position="754"/>
    </location>
</feature>
<keyword evidence="4 7" id="KW-1133">Transmembrane helix</keyword>
<dbReference type="AlphaFoldDB" id="A0A5C5UU52"/>
<feature type="transmembrane region" description="Helical" evidence="7">
    <location>
        <begin position="695"/>
        <end position="716"/>
    </location>
</feature>
<keyword evidence="3 7" id="KW-0812">Transmembrane</keyword>
<evidence type="ECO:0000256" key="7">
    <source>
        <dbReference type="SAM" id="Phobius"/>
    </source>
</evidence>
<dbReference type="InterPro" id="IPR038766">
    <property type="entry name" value="Membrane_comp_ABC_pdt"/>
</dbReference>
<feature type="transmembrane region" description="Helical" evidence="7">
    <location>
        <begin position="421"/>
        <end position="441"/>
    </location>
</feature>
<dbReference type="Pfam" id="PF12704">
    <property type="entry name" value="MacB_PCD"/>
    <property type="match status" value="1"/>
</dbReference>
<feature type="domain" description="ABC3 transporter permease C-terminal" evidence="8">
    <location>
        <begin position="257"/>
        <end position="373"/>
    </location>
</feature>
<evidence type="ECO:0000313" key="10">
    <source>
        <dbReference type="EMBL" id="TWT29040.1"/>
    </source>
</evidence>
<evidence type="ECO:0000259" key="8">
    <source>
        <dbReference type="Pfam" id="PF02687"/>
    </source>
</evidence>
<evidence type="ECO:0000256" key="4">
    <source>
        <dbReference type="ARBA" id="ARBA00022989"/>
    </source>
</evidence>
<name>A0A5C5UU52_9CORY</name>
<evidence type="ECO:0000256" key="6">
    <source>
        <dbReference type="ARBA" id="ARBA00038076"/>
    </source>
</evidence>
<protein>
    <submittedName>
        <fullName evidence="10">ABC transporter permease</fullName>
    </submittedName>
</protein>
<dbReference type="GO" id="GO:0005886">
    <property type="term" value="C:plasma membrane"/>
    <property type="evidence" value="ECO:0007669"/>
    <property type="project" value="UniProtKB-SubCell"/>
</dbReference>
<accession>A0A5C5UU52</accession>
<evidence type="ECO:0000256" key="1">
    <source>
        <dbReference type="ARBA" id="ARBA00004651"/>
    </source>
</evidence>
<feature type="domain" description="ABC3 transporter permease C-terminal" evidence="8">
    <location>
        <begin position="645"/>
        <end position="761"/>
    </location>
</feature>
<comment type="subcellular location">
    <subcellularLocation>
        <location evidence="1">Cell membrane</location>
        <topology evidence="1">Multi-pass membrane protein</topology>
    </subcellularLocation>
</comment>
<dbReference type="OrthoDB" id="3997102at2"/>
<proteinExistence type="inferred from homology"/>
<keyword evidence="5 7" id="KW-0472">Membrane</keyword>
<evidence type="ECO:0000256" key="2">
    <source>
        <dbReference type="ARBA" id="ARBA00022475"/>
    </source>
</evidence>
<gene>
    <name evidence="10" type="ORF">FRX94_00510</name>
</gene>
<dbReference type="RefSeq" id="WP_146323156.1">
    <property type="nucleotide sequence ID" value="NZ_BAABLR010000076.1"/>
</dbReference>
<organism evidence="10 11">
    <name type="scientific">Corynebacterium canis</name>
    <dbReference type="NCBI Taxonomy" id="679663"/>
    <lineage>
        <taxon>Bacteria</taxon>
        <taxon>Bacillati</taxon>
        <taxon>Actinomycetota</taxon>
        <taxon>Actinomycetes</taxon>
        <taxon>Mycobacteriales</taxon>
        <taxon>Corynebacteriaceae</taxon>
        <taxon>Corynebacterium</taxon>
    </lineage>
</organism>
<feature type="domain" description="MacB-like periplasmic core" evidence="9">
    <location>
        <begin position="23"/>
        <end position="223"/>
    </location>
</feature>
<dbReference type="PANTHER" id="PTHR30287">
    <property type="entry name" value="MEMBRANE COMPONENT OF PREDICTED ABC SUPERFAMILY METABOLITE UPTAKE TRANSPORTER"/>
    <property type="match status" value="1"/>
</dbReference>
<keyword evidence="2" id="KW-1003">Cell membrane</keyword>
<dbReference type="PANTHER" id="PTHR30287:SF2">
    <property type="entry name" value="BLL1001 PROTEIN"/>
    <property type="match status" value="1"/>
</dbReference>
<feature type="transmembrane region" description="Helical" evidence="7">
    <location>
        <begin position="20"/>
        <end position="36"/>
    </location>
</feature>
<reference evidence="10 11" key="1">
    <citation type="submission" date="2019-08" db="EMBL/GenBank/DDBJ databases">
        <authorList>
            <person name="Lei W."/>
        </authorList>
    </citation>
    <scope>NUCLEOTIDE SEQUENCE [LARGE SCALE GENOMIC DNA]</scope>
    <source>
        <strain evidence="10 11">CCUG 58627</strain>
    </source>
</reference>
<comment type="similarity">
    <text evidence="6">Belongs to the ABC-4 integral membrane protein family.</text>
</comment>
<keyword evidence="11" id="KW-1185">Reference proteome</keyword>
<feature type="transmembrane region" description="Helical" evidence="7">
    <location>
        <begin position="639"/>
        <end position="661"/>
    </location>
</feature>
<comment type="caution">
    <text evidence="10">The sequence shown here is derived from an EMBL/GenBank/DDBJ whole genome shotgun (WGS) entry which is preliminary data.</text>
</comment>
<dbReference type="InterPro" id="IPR003838">
    <property type="entry name" value="ABC3_permease_C"/>
</dbReference>
<feature type="transmembrane region" description="Helical" evidence="7">
    <location>
        <begin position="253"/>
        <end position="273"/>
    </location>
</feature>
<dbReference type="Proteomes" id="UP000320791">
    <property type="component" value="Unassembled WGS sequence"/>
</dbReference>
<feature type="transmembrane region" description="Helical" evidence="7">
    <location>
        <begin position="350"/>
        <end position="373"/>
    </location>
</feature>
<dbReference type="EMBL" id="VOHM01000001">
    <property type="protein sequence ID" value="TWT29040.1"/>
    <property type="molecule type" value="Genomic_DNA"/>
</dbReference>